<dbReference type="PANTHER" id="PTHR16458:SF2">
    <property type="entry name" value="GLYCINE N-METHYLTRANSFERASE"/>
    <property type="match status" value="1"/>
</dbReference>
<evidence type="ECO:0000256" key="2">
    <source>
        <dbReference type="ARBA" id="ARBA00019972"/>
    </source>
</evidence>
<protein>
    <recommendedName>
        <fullName evidence="2">Glycine N-methyltransferase</fullName>
        <ecNumber evidence="1">2.1.1.20</ecNumber>
    </recommendedName>
</protein>
<evidence type="ECO:0000313" key="8">
    <source>
        <dbReference type="EMBL" id="CAD7284264.1"/>
    </source>
</evidence>
<dbReference type="PANTHER" id="PTHR16458">
    <property type="entry name" value="GLYCINE N-METHYLTRANSFERASE"/>
    <property type="match status" value="1"/>
</dbReference>
<dbReference type="EMBL" id="OA889568">
    <property type="protein sequence ID" value="CAD7284264.1"/>
    <property type="molecule type" value="Genomic_DNA"/>
</dbReference>
<reference evidence="8" key="1">
    <citation type="submission" date="2020-11" db="EMBL/GenBank/DDBJ databases">
        <authorList>
            <person name="Tran Van P."/>
        </authorList>
    </citation>
    <scope>NUCLEOTIDE SEQUENCE</scope>
</reference>
<dbReference type="GO" id="GO:0005829">
    <property type="term" value="C:cytosol"/>
    <property type="evidence" value="ECO:0007669"/>
    <property type="project" value="TreeGrafter"/>
</dbReference>
<dbReference type="Proteomes" id="UP000678499">
    <property type="component" value="Unassembled WGS sequence"/>
</dbReference>
<evidence type="ECO:0000256" key="4">
    <source>
        <dbReference type="ARBA" id="ARBA00022679"/>
    </source>
</evidence>
<dbReference type="AlphaFoldDB" id="A0A7R9GKA4"/>
<keyword evidence="3" id="KW-0489">Methyltransferase</keyword>
<dbReference type="GO" id="GO:0051289">
    <property type="term" value="P:protein homotetramerization"/>
    <property type="evidence" value="ECO:0007669"/>
    <property type="project" value="TreeGrafter"/>
</dbReference>
<proteinExistence type="predicted"/>
<dbReference type="GO" id="GO:0046498">
    <property type="term" value="P:S-adenosylhomocysteine metabolic process"/>
    <property type="evidence" value="ECO:0007669"/>
    <property type="project" value="TreeGrafter"/>
</dbReference>
<dbReference type="GO" id="GO:0005542">
    <property type="term" value="F:folic acid binding"/>
    <property type="evidence" value="ECO:0007669"/>
    <property type="project" value="UniProtKB-KW"/>
</dbReference>
<dbReference type="SUPFAM" id="SSF53335">
    <property type="entry name" value="S-adenosyl-L-methionine-dependent methyltransferases"/>
    <property type="match status" value="1"/>
</dbReference>
<sequence length="186" mass="20919">MPEKVAAQGGFDAVICMGNSFAHLPDFSGMQKDQKLAISNFASFVKPGGLFVIDHRNYDYTVATGLTPDKNIYYNSKYVQDIKTSVLYQNGSPTMVTLDYTMDISEMLGSRDETDTVFAKSGRLSNAKAVNHFRLSYYPHLREKFRELILEAFDGKAEVTVYGDFAPLDEIKDPAFFIHVVEKSEK</sequence>
<dbReference type="GO" id="GO:1901052">
    <property type="term" value="P:sarcosine metabolic process"/>
    <property type="evidence" value="ECO:0007669"/>
    <property type="project" value="TreeGrafter"/>
</dbReference>
<dbReference type="GO" id="GO:0006111">
    <property type="term" value="P:regulation of gluconeogenesis"/>
    <property type="evidence" value="ECO:0007669"/>
    <property type="project" value="TreeGrafter"/>
</dbReference>
<dbReference type="InterPro" id="IPR014369">
    <property type="entry name" value="Gly/Sar_N_MeTrfase"/>
</dbReference>
<evidence type="ECO:0000313" key="9">
    <source>
        <dbReference type="Proteomes" id="UP000678499"/>
    </source>
</evidence>
<evidence type="ECO:0000256" key="6">
    <source>
        <dbReference type="ARBA" id="ARBA00022954"/>
    </source>
</evidence>
<evidence type="ECO:0000256" key="7">
    <source>
        <dbReference type="ARBA" id="ARBA00048261"/>
    </source>
</evidence>
<evidence type="ECO:0000256" key="5">
    <source>
        <dbReference type="ARBA" id="ARBA00022691"/>
    </source>
</evidence>
<keyword evidence="9" id="KW-1185">Reference proteome</keyword>
<accession>A0A7R9GKA4</accession>
<keyword evidence="5" id="KW-0949">S-adenosyl-L-methionine</keyword>
<evidence type="ECO:0000256" key="1">
    <source>
        <dbReference type="ARBA" id="ARBA00011999"/>
    </source>
</evidence>
<keyword evidence="6" id="KW-0290">Folate-binding</keyword>
<comment type="catalytic activity">
    <reaction evidence="7">
        <text>glycine + S-adenosyl-L-methionine = sarcosine + S-adenosyl-L-homocysteine + H(+)</text>
        <dbReference type="Rhea" id="RHEA:19937"/>
        <dbReference type="ChEBI" id="CHEBI:15378"/>
        <dbReference type="ChEBI" id="CHEBI:57305"/>
        <dbReference type="ChEBI" id="CHEBI:57433"/>
        <dbReference type="ChEBI" id="CHEBI:57856"/>
        <dbReference type="ChEBI" id="CHEBI:59789"/>
        <dbReference type="EC" id="2.1.1.20"/>
    </reaction>
    <physiologicalReaction direction="left-to-right" evidence="7">
        <dbReference type="Rhea" id="RHEA:19938"/>
    </physiologicalReaction>
</comment>
<dbReference type="PROSITE" id="PS51600">
    <property type="entry name" value="SAM_GNMT"/>
    <property type="match status" value="1"/>
</dbReference>
<dbReference type="GO" id="GO:0006730">
    <property type="term" value="P:one-carbon metabolic process"/>
    <property type="evidence" value="ECO:0007669"/>
    <property type="project" value="TreeGrafter"/>
</dbReference>
<dbReference type="InterPro" id="IPR029063">
    <property type="entry name" value="SAM-dependent_MTases_sf"/>
</dbReference>
<dbReference type="OrthoDB" id="3647at2759"/>
<gene>
    <name evidence="8" type="ORF">NMOB1V02_LOCUS11871</name>
</gene>
<dbReference type="GO" id="GO:0046500">
    <property type="term" value="P:S-adenosylmethionine metabolic process"/>
    <property type="evidence" value="ECO:0007669"/>
    <property type="project" value="TreeGrafter"/>
</dbReference>
<keyword evidence="4" id="KW-0808">Transferase</keyword>
<dbReference type="GO" id="GO:0032259">
    <property type="term" value="P:methylation"/>
    <property type="evidence" value="ECO:0007669"/>
    <property type="project" value="UniProtKB-KW"/>
</dbReference>
<dbReference type="EC" id="2.1.1.20" evidence="1"/>
<dbReference type="GO" id="GO:0042802">
    <property type="term" value="F:identical protein binding"/>
    <property type="evidence" value="ECO:0007669"/>
    <property type="project" value="TreeGrafter"/>
</dbReference>
<organism evidence="8">
    <name type="scientific">Notodromas monacha</name>
    <dbReference type="NCBI Taxonomy" id="399045"/>
    <lineage>
        <taxon>Eukaryota</taxon>
        <taxon>Metazoa</taxon>
        <taxon>Ecdysozoa</taxon>
        <taxon>Arthropoda</taxon>
        <taxon>Crustacea</taxon>
        <taxon>Oligostraca</taxon>
        <taxon>Ostracoda</taxon>
        <taxon>Podocopa</taxon>
        <taxon>Podocopida</taxon>
        <taxon>Cypridocopina</taxon>
        <taxon>Cypridoidea</taxon>
        <taxon>Cyprididae</taxon>
        <taxon>Notodromas</taxon>
    </lineage>
</organism>
<dbReference type="Gene3D" id="3.30.46.10">
    <property type="entry name" value="Glycine N-methyltransferase, chain A, domain 1"/>
    <property type="match status" value="1"/>
</dbReference>
<evidence type="ECO:0000256" key="3">
    <source>
        <dbReference type="ARBA" id="ARBA00022603"/>
    </source>
</evidence>
<dbReference type="GO" id="GO:0016594">
    <property type="term" value="F:glycine binding"/>
    <property type="evidence" value="ECO:0007669"/>
    <property type="project" value="TreeGrafter"/>
</dbReference>
<dbReference type="EMBL" id="CAJPEX010007531">
    <property type="protein sequence ID" value="CAG0924416.1"/>
    <property type="molecule type" value="Genomic_DNA"/>
</dbReference>
<dbReference type="GO" id="GO:0017174">
    <property type="term" value="F:glycine N-methyltransferase activity"/>
    <property type="evidence" value="ECO:0007669"/>
    <property type="project" value="UniProtKB-EC"/>
</dbReference>
<name>A0A7R9GKA4_9CRUS</name>
<dbReference type="GO" id="GO:1904047">
    <property type="term" value="F:S-adenosyl-L-methionine binding"/>
    <property type="evidence" value="ECO:0007669"/>
    <property type="project" value="TreeGrafter"/>
</dbReference>